<evidence type="ECO:0000313" key="2">
    <source>
        <dbReference type="EMBL" id="PTQ98161.1"/>
    </source>
</evidence>
<gene>
    <name evidence="2" type="ORF">C8P68_103321</name>
</gene>
<proteinExistence type="predicted"/>
<reference evidence="2 3" key="1">
    <citation type="submission" date="2018-04" db="EMBL/GenBank/DDBJ databases">
        <title>Genomic Encyclopedia of Archaeal and Bacterial Type Strains, Phase II (KMG-II): from individual species to whole genera.</title>
        <authorList>
            <person name="Goeker M."/>
        </authorList>
    </citation>
    <scope>NUCLEOTIDE SEQUENCE [LARGE SCALE GENOMIC DNA]</scope>
    <source>
        <strain evidence="2 3">DSM 26809</strain>
    </source>
</reference>
<dbReference type="Proteomes" id="UP000244168">
    <property type="component" value="Unassembled WGS sequence"/>
</dbReference>
<protein>
    <recommendedName>
        <fullName evidence="4">Lipoprotein</fullName>
    </recommendedName>
</protein>
<dbReference type="AlphaFoldDB" id="A0A2T5JBB1"/>
<name>A0A2T5JBB1_9SPHI</name>
<keyword evidence="3" id="KW-1185">Reference proteome</keyword>
<dbReference type="OrthoDB" id="756984at2"/>
<feature type="signal peptide" evidence="1">
    <location>
        <begin position="1"/>
        <end position="21"/>
    </location>
</feature>
<evidence type="ECO:0008006" key="4">
    <source>
        <dbReference type="Google" id="ProtNLM"/>
    </source>
</evidence>
<evidence type="ECO:0000313" key="3">
    <source>
        <dbReference type="Proteomes" id="UP000244168"/>
    </source>
</evidence>
<sequence>MKPITKSILALLLLLQLAACGKKSEQADGPLTDCPATAGCQYSFYDTPVAYVTTSPQLNPGLLTFLYQQNYVSPCGLQNRLYFNINTTADNFELGDADVTSRTSYNTVCPCCDVVSVKALSGHISGKKINNDKWLIDGNVVLATTFNNKPIDTIIVRQYFLRKQ</sequence>
<feature type="chain" id="PRO_5015499363" description="Lipoprotein" evidence="1">
    <location>
        <begin position="22"/>
        <end position="164"/>
    </location>
</feature>
<dbReference type="EMBL" id="QAOQ01000003">
    <property type="protein sequence ID" value="PTQ98161.1"/>
    <property type="molecule type" value="Genomic_DNA"/>
</dbReference>
<comment type="caution">
    <text evidence="2">The sequence shown here is derived from an EMBL/GenBank/DDBJ whole genome shotgun (WGS) entry which is preliminary data.</text>
</comment>
<keyword evidence="1" id="KW-0732">Signal</keyword>
<evidence type="ECO:0000256" key="1">
    <source>
        <dbReference type="SAM" id="SignalP"/>
    </source>
</evidence>
<dbReference type="RefSeq" id="WP_107828342.1">
    <property type="nucleotide sequence ID" value="NZ_CP160205.1"/>
</dbReference>
<accession>A0A2T5JBB1</accession>
<organism evidence="2 3">
    <name type="scientific">Mucilaginibacter yixingensis</name>
    <dbReference type="NCBI Taxonomy" id="1295612"/>
    <lineage>
        <taxon>Bacteria</taxon>
        <taxon>Pseudomonadati</taxon>
        <taxon>Bacteroidota</taxon>
        <taxon>Sphingobacteriia</taxon>
        <taxon>Sphingobacteriales</taxon>
        <taxon>Sphingobacteriaceae</taxon>
        <taxon>Mucilaginibacter</taxon>
    </lineage>
</organism>